<accession>A0A1H0JLB7</accession>
<evidence type="ECO:0000313" key="2">
    <source>
        <dbReference type="Proteomes" id="UP000198793"/>
    </source>
</evidence>
<sequence length="94" mass="11158">MPYARVSDPAFIERLRGAGLTTAEILYRMPDHPALLQTFSWQFEDTAPNYPRLRRFLDYWEREIEAKIHSVRVMHSRLIKPQEIHCLAEIGYLN</sequence>
<gene>
    <name evidence="1" type="ORF">SAMN05192530_106237</name>
</gene>
<dbReference type="Pfam" id="PF06233">
    <property type="entry name" value="Usg"/>
    <property type="match status" value="1"/>
</dbReference>
<dbReference type="RefSeq" id="WP_090674651.1">
    <property type="nucleotide sequence ID" value="NZ_FNIT01000006.1"/>
</dbReference>
<organism evidence="1 2">
    <name type="scientific">Aureimonas jatrophae</name>
    <dbReference type="NCBI Taxonomy" id="1166073"/>
    <lineage>
        <taxon>Bacteria</taxon>
        <taxon>Pseudomonadati</taxon>
        <taxon>Pseudomonadota</taxon>
        <taxon>Alphaproteobacteria</taxon>
        <taxon>Hyphomicrobiales</taxon>
        <taxon>Aurantimonadaceae</taxon>
        <taxon>Aureimonas</taxon>
    </lineage>
</organism>
<dbReference type="OrthoDB" id="9811054at2"/>
<dbReference type="STRING" id="1166073.SAMN05192530_106237"/>
<proteinExistence type="predicted"/>
<reference evidence="1 2" key="1">
    <citation type="submission" date="2016-10" db="EMBL/GenBank/DDBJ databases">
        <authorList>
            <person name="de Groot N.N."/>
        </authorList>
    </citation>
    <scope>NUCLEOTIDE SEQUENCE [LARGE SCALE GENOMIC DNA]</scope>
    <source>
        <strain evidence="2">L7-484,KACC 16230,DSM 25025</strain>
    </source>
</reference>
<dbReference type="Proteomes" id="UP000198793">
    <property type="component" value="Unassembled WGS sequence"/>
</dbReference>
<dbReference type="InterPro" id="IPR009354">
    <property type="entry name" value="Usg"/>
</dbReference>
<keyword evidence="2" id="KW-1185">Reference proteome</keyword>
<dbReference type="AlphaFoldDB" id="A0A1H0JLB7"/>
<evidence type="ECO:0000313" key="1">
    <source>
        <dbReference type="EMBL" id="SDO44171.1"/>
    </source>
</evidence>
<name>A0A1H0JLB7_9HYPH</name>
<dbReference type="EMBL" id="FNIT01000006">
    <property type="protein sequence ID" value="SDO44171.1"/>
    <property type="molecule type" value="Genomic_DNA"/>
</dbReference>
<protein>
    <submittedName>
        <fullName evidence="1">Uncharacterized protein</fullName>
    </submittedName>
</protein>